<reference evidence="4 5" key="1">
    <citation type="journal article" date="2010" name="Science">
        <title>Genomic comparison of the ants Camponotus floridanus and Harpegnathos saltator.</title>
        <authorList>
            <person name="Bonasio R."/>
            <person name="Zhang G."/>
            <person name="Ye C."/>
            <person name="Mutti N.S."/>
            <person name="Fang X."/>
            <person name="Qin N."/>
            <person name="Donahue G."/>
            <person name="Yang P."/>
            <person name="Li Q."/>
            <person name="Li C."/>
            <person name="Zhang P."/>
            <person name="Huang Z."/>
            <person name="Berger S.L."/>
            <person name="Reinberg D."/>
            <person name="Wang J."/>
            <person name="Liebig J."/>
        </authorList>
    </citation>
    <scope>NUCLEOTIDE SEQUENCE [LARGE SCALE GENOMIC DNA]</scope>
    <source>
        <strain evidence="4 5">R22 G/1</strain>
    </source>
</reference>
<evidence type="ECO:0000256" key="2">
    <source>
        <dbReference type="ARBA" id="ARBA00022980"/>
    </source>
</evidence>
<dbReference type="STRING" id="610380.E2B6X5"/>
<dbReference type="EMBL" id="GL446060">
    <property type="protein sequence ID" value="EFN88550.1"/>
    <property type="molecule type" value="Genomic_DNA"/>
</dbReference>
<name>E2B6X5_HARSA</name>
<dbReference type="Proteomes" id="UP000008237">
    <property type="component" value="Unassembled WGS sequence"/>
</dbReference>
<evidence type="ECO:0000256" key="1">
    <source>
        <dbReference type="ARBA" id="ARBA00005589"/>
    </source>
</evidence>
<evidence type="ECO:0000313" key="5">
    <source>
        <dbReference type="Proteomes" id="UP000008237"/>
    </source>
</evidence>
<dbReference type="InterPro" id="IPR001648">
    <property type="entry name" value="Ribosomal_bS18"/>
</dbReference>
<dbReference type="GO" id="GO:0005763">
    <property type="term" value="C:mitochondrial small ribosomal subunit"/>
    <property type="evidence" value="ECO:0007669"/>
    <property type="project" value="TreeGrafter"/>
</dbReference>
<dbReference type="Pfam" id="PF01084">
    <property type="entry name" value="Ribosomal_S18"/>
    <property type="match status" value="1"/>
</dbReference>
<dbReference type="GO" id="GO:0032543">
    <property type="term" value="P:mitochondrial translation"/>
    <property type="evidence" value="ECO:0007669"/>
    <property type="project" value="TreeGrafter"/>
</dbReference>
<dbReference type="Gene3D" id="4.10.640.10">
    <property type="entry name" value="Ribosomal protein S18"/>
    <property type="match status" value="1"/>
</dbReference>
<keyword evidence="2 4" id="KW-0689">Ribosomal protein</keyword>
<evidence type="ECO:0000313" key="4">
    <source>
        <dbReference type="EMBL" id="EFN88550.1"/>
    </source>
</evidence>
<dbReference type="PANTHER" id="PTHR13479:SF40">
    <property type="entry name" value="SMALL RIBOSOMAL SUBUNIT PROTEIN BS18M"/>
    <property type="match status" value="1"/>
</dbReference>
<dbReference type="GO" id="GO:0070181">
    <property type="term" value="F:small ribosomal subunit rRNA binding"/>
    <property type="evidence" value="ECO:0007669"/>
    <property type="project" value="TreeGrafter"/>
</dbReference>
<evidence type="ECO:0000256" key="3">
    <source>
        <dbReference type="ARBA" id="ARBA00023274"/>
    </source>
</evidence>
<dbReference type="FunCoup" id="E2B6X5">
    <property type="interactions" value="805"/>
</dbReference>
<protein>
    <submittedName>
        <fullName evidence="4">28S ribosomal protein S18c, mitochondrial</fullName>
    </submittedName>
</protein>
<comment type="similarity">
    <text evidence="1">Belongs to the bacterial ribosomal protein bS18 family.</text>
</comment>
<gene>
    <name evidence="4" type="ORF">EAI_01111</name>
</gene>
<keyword evidence="3" id="KW-0687">Ribonucleoprotein</keyword>
<keyword evidence="5" id="KW-1185">Reference proteome</keyword>
<accession>E2B6X5</accession>
<dbReference type="InParanoid" id="E2B6X5"/>
<dbReference type="GO" id="GO:0003735">
    <property type="term" value="F:structural constituent of ribosome"/>
    <property type="evidence" value="ECO:0007669"/>
    <property type="project" value="InterPro"/>
</dbReference>
<dbReference type="InterPro" id="IPR036870">
    <property type="entry name" value="Ribosomal_bS18_sf"/>
</dbReference>
<sequence>MISKSSVENSTESNVAIEDDMPVQLENPYVREKQQCILCKLNIEPDYKNVRLLSQFQSRYTGRIYEKHITGLCEYKQKRVQEEITKAQCAGLMGFMSKKPEYVKDPQLFDPNHPFKPHPF</sequence>
<proteinExistence type="inferred from homology"/>
<dbReference type="PANTHER" id="PTHR13479">
    <property type="entry name" value="30S RIBOSOMAL PROTEIN S18"/>
    <property type="match status" value="1"/>
</dbReference>
<dbReference type="AlphaFoldDB" id="E2B6X5"/>
<organism evidence="5">
    <name type="scientific">Harpegnathos saltator</name>
    <name type="common">Jerdon's jumping ant</name>
    <dbReference type="NCBI Taxonomy" id="610380"/>
    <lineage>
        <taxon>Eukaryota</taxon>
        <taxon>Metazoa</taxon>
        <taxon>Ecdysozoa</taxon>
        <taxon>Arthropoda</taxon>
        <taxon>Hexapoda</taxon>
        <taxon>Insecta</taxon>
        <taxon>Pterygota</taxon>
        <taxon>Neoptera</taxon>
        <taxon>Endopterygota</taxon>
        <taxon>Hymenoptera</taxon>
        <taxon>Apocrita</taxon>
        <taxon>Aculeata</taxon>
        <taxon>Formicoidea</taxon>
        <taxon>Formicidae</taxon>
        <taxon>Ponerinae</taxon>
        <taxon>Ponerini</taxon>
        <taxon>Harpegnathos</taxon>
    </lineage>
</organism>
<dbReference type="OMA" id="HPQFMRD"/>
<dbReference type="SUPFAM" id="SSF46911">
    <property type="entry name" value="Ribosomal protein S18"/>
    <property type="match status" value="1"/>
</dbReference>
<dbReference type="OrthoDB" id="10066799at2759"/>